<sequence>MVSTDKSTCLFNESILGWFWVMLVCSSLRTLLVKSPTSWFISSPNTSPTSSEVCNTASSSSGMPMLRM</sequence>
<reference evidence="3 4" key="1">
    <citation type="submission" date="2015-07" db="EMBL/GenBank/DDBJ databases">
        <authorList>
            <consortium name="Pathogen Informatics"/>
        </authorList>
    </citation>
    <scope>NUCLEOTIDE SEQUENCE [LARGE SCALE GENOMIC DNA]</scope>
    <source>
        <strain evidence="3 4">A51</strain>
    </source>
</reference>
<feature type="region of interest" description="Disordered" evidence="1">
    <location>
        <begin position="42"/>
        <end position="68"/>
    </location>
</feature>
<keyword evidence="2" id="KW-1133">Transmembrane helix</keyword>
<dbReference type="EMBL" id="CWOW01000003">
    <property type="protein sequence ID" value="CSA10651.1"/>
    <property type="molecule type" value="Genomic_DNA"/>
</dbReference>
<feature type="compositionally biased region" description="Polar residues" evidence="1">
    <location>
        <begin position="42"/>
        <end position="62"/>
    </location>
</feature>
<keyword evidence="2" id="KW-0472">Membrane</keyword>
<evidence type="ECO:0000256" key="1">
    <source>
        <dbReference type="SAM" id="MobiDB-lite"/>
    </source>
</evidence>
<feature type="transmembrane region" description="Helical" evidence="2">
    <location>
        <begin position="15"/>
        <end position="32"/>
    </location>
</feature>
<evidence type="ECO:0000313" key="4">
    <source>
        <dbReference type="Proteomes" id="UP000044806"/>
    </source>
</evidence>
<dbReference type="Proteomes" id="UP000044806">
    <property type="component" value="Unassembled WGS sequence"/>
</dbReference>
<protein>
    <submittedName>
        <fullName evidence="3">Uncharacterized protein</fullName>
    </submittedName>
</protein>
<evidence type="ECO:0000313" key="3">
    <source>
        <dbReference type="EMBL" id="CSA10651.1"/>
    </source>
</evidence>
<proteinExistence type="predicted"/>
<evidence type="ECO:0000256" key="2">
    <source>
        <dbReference type="SAM" id="Phobius"/>
    </source>
</evidence>
<name>A0A655PGH3_VIBCL</name>
<gene>
    <name evidence="3" type="ORF">ERS013165_00780</name>
</gene>
<keyword evidence="2" id="KW-0812">Transmembrane</keyword>
<dbReference type="AlphaFoldDB" id="A0A655PGH3"/>
<organism evidence="3 4">
    <name type="scientific">Vibrio cholerae</name>
    <dbReference type="NCBI Taxonomy" id="666"/>
    <lineage>
        <taxon>Bacteria</taxon>
        <taxon>Pseudomonadati</taxon>
        <taxon>Pseudomonadota</taxon>
        <taxon>Gammaproteobacteria</taxon>
        <taxon>Vibrionales</taxon>
        <taxon>Vibrionaceae</taxon>
        <taxon>Vibrio</taxon>
    </lineage>
</organism>
<accession>A0A655PGH3</accession>